<keyword evidence="2" id="KW-0378">Hydrolase</keyword>
<keyword evidence="5" id="KW-1185">Reference proteome</keyword>
<comment type="caution">
    <text evidence="4">The sequence shown here is derived from an EMBL/GenBank/DDBJ whole genome shotgun (WGS) entry which is preliminary data.</text>
</comment>
<dbReference type="PANTHER" id="PTHR43146">
    <property type="entry name" value="CANCER-RELATED NUCLEOSIDE-TRIPHOSPHATASE"/>
    <property type="match status" value="1"/>
</dbReference>
<evidence type="ECO:0000313" key="5">
    <source>
        <dbReference type="Proteomes" id="UP000789706"/>
    </source>
</evidence>
<evidence type="ECO:0000313" key="4">
    <source>
        <dbReference type="EMBL" id="CAG8515239.1"/>
    </source>
</evidence>
<gene>
    <name evidence="4" type="ORF">DEBURN_LOCUS5382</name>
</gene>
<evidence type="ECO:0000256" key="3">
    <source>
        <dbReference type="ARBA" id="ARBA00022840"/>
    </source>
</evidence>
<keyword evidence="3" id="KW-0067">ATP-binding</keyword>
<dbReference type="Proteomes" id="UP000789706">
    <property type="component" value="Unassembled WGS sequence"/>
</dbReference>
<dbReference type="Gene3D" id="3.40.50.300">
    <property type="entry name" value="P-loop containing nucleotide triphosphate hydrolases"/>
    <property type="match status" value="1"/>
</dbReference>
<dbReference type="Pfam" id="PF03266">
    <property type="entry name" value="NTPase_1"/>
    <property type="match status" value="1"/>
</dbReference>
<dbReference type="SUPFAM" id="SSF52540">
    <property type="entry name" value="P-loop containing nucleoside triphosphate hydrolases"/>
    <property type="match status" value="1"/>
</dbReference>
<accession>A0A9N9A2C8</accession>
<dbReference type="PANTHER" id="PTHR43146:SF1">
    <property type="entry name" value="CANCER-RELATED NUCLEOSIDE-TRIPHOSPHATASE"/>
    <property type="match status" value="1"/>
</dbReference>
<evidence type="ECO:0000256" key="1">
    <source>
        <dbReference type="ARBA" id="ARBA00022741"/>
    </source>
</evidence>
<protein>
    <submittedName>
        <fullName evidence="4">8330_t:CDS:1</fullName>
    </submittedName>
</protein>
<dbReference type="EMBL" id="CAJVPK010000475">
    <property type="protein sequence ID" value="CAG8515239.1"/>
    <property type="molecule type" value="Genomic_DNA"/>
</dbReference>
<dbReference type="AlphaFoldDB" id="A0A9N9A2C8"/>
<sequence length="220" mass="24843">MPLSSSVFLTGPPRIGKSTLVSKVISYFRTNNPEISLRGFYTEQVTTTLSSSKYEKRIGFDIITLDGNLGDYYVNVEEFEKLVIPSILHQNDEFNDNDSNKNEIKKKTLIIIDEIGKMESFSKDFEDIVRNMIFNQKINNHNNHNNKICIFGTVALKFKGGLAEEIRNASSHKPFSSSIFTGAGGSGGGDYNIKVSEITLQNRDKMFQIIINELKKMLEI</sequence>
<dbReference type="InterPro" id="IPR004948">
    <property type="entry name" value="Nuc-triphosphatase_THEP1"/>
</dbReference>
<proteinExistence type="predicted"/>
<keyword evidence="1" id="KW-0547">Nucleotide-binding</keyword>
<dbReference type="GO" id="GO:0005524">
    <property type="term" value="F:ATP binding"/>
    <property type="evidence" value="ECO:0007669"/>
    <property type="project" value="UniProtKB-KW"/>
</dbReference>
<evidence type="ECO:0000256" key="2">
    <source>
        <dbReference type="ARBA" id="ARBA00022801"/>
    </source>
</evidence>
<dbReference type="InterPro" id="IPR027417">
    <property type="entry name" value="P-loop_NTPase"/>
</dbReference>
<organism evidence="4 5">
    <name type="scientific">Diversispora eburnea</name>
    <dbReference type="NCBI Taxonomy" id="1213867"/>
    <lineage>
        <taxon>Eukaryota</taxon>
        <taxon>Fungi</taxon>
        <taxon>Fungi incertae sedis</taxon>
        <taxon>Mucoromycota</taxon>
        <taxon>Glomeromycotina</taxon>
        <taxon>Glomeromycetes</taxon>
        <taxon>Diversisporales</taxon>
        <taxon>Diversisporaceae</taxon>
        <taxon>Diversispora</taxon>
    </lineage>
</organism>
<reference evidence="4" key="1">
    <citation type="submission" date="2021-06" db="EMBL/GenBank/DDBJ databases">
        <authorList>
            <person name="Kallberg Y."/>
            <person name="Tangrot J."/>
            <person name="Rosling A."/>
        </authorList>
    </citation>
    <scope>NUCLEOTIDE SEQUENCE</scope>
    <source>
        <strain evidence="4">AZ414A</strain>
    </source>
</reference>
<dbReference type="OrthoDB" id="446244at2759"/>
<name>A0A9N9A2C8_9GLOM</name>
<dbReference type="GO" id="GO:0017111">
    <property type="term" value="F:ribonucleoside triphosphate phosphatase activity"/>
    <property type="evidence" value="ECO:0007669"/>
    <property type="project" value="InterPro"/>
</dbReference>